<comment type="similarity">
    <text evidence="1">Belongs to the LysR transcriptional regulatory family.</text>
</comment>
<protein>
    <submittedName>
        <fullName evidence="7">LysR family transcriptional regulator</fullName>
    </submittedName>
</protein>
<keyword evidence="4" id="KW-0804">Transcription</keyword>
<keyword evidence="3" id="KW-0238">DNA-binding</keyword>
<proteinExistence type="inferred from homology"/>
<organism evidence="7 8">
    <name type="scientific">Amycolatopsis tucumanensis</name>
    <dbReference type="NCBI Taxonomy" id="401106"/>
    <lineage>
        <taxon>Bacteria</taxon>
        <taxon>Bacillati</taxon>
        <taxon>Actinomycetota</taxon>
        <taxon>Actinomycetes</taxon>
        <taxon>Pseudonocardiales</taxon>
        <taxon>Pseudonocardiaceae</taxon>
        <taxon>Amycolatopsis</taxon>
    </lineage>
</organism>
<comment type="caution">
    <text evidence="7">The sequence shown here is derived from an EMBL/GenBank/DDBJ whole genome shotgun (WGS) entry which is preliminary data.</text>
</comment>
<evidence type="ECO:0000313" key="7">
    <source>
        <dbReference type="EMBL" id="GAA3845785.1"/>
    </source>
</evidence>
<dbReference type="PANTHER" id="PTHR30346">
    <property type="entry name" value="TRANSCRIPTIONAL DUAL REGULATOR HCAR-RELATED"/>
    <property type="match status" value="1"/>
</dbReference>
<evidence type="ECO:0000256" key="1">
    <source>
        <dbReference type="ARBA" id="ARBA00009437"/>
    </source>
</evidence>
<accession>A0ABP7JJV8</accession>
<dbReference type="PROSITE" id="PS50931">
    <property type="entry name" value="HTH_LYSR"/>
    <property type="match status" value="1"/>
</dbReference>
<dbReference type="InterPro" id="IPR005119">
    <property type="entry name" value="LysR_subst-bd"/>
</dbReference>
<feature type="domain" description="HTH lysR-type" evidence="6">
    <location>
        <begin position="4"/>
        <end position="61"/>
    </location>
</feature>
<evidence type="ECO:0000256" key="5">
    <source>
        <dbReference type="SAM" id="MobiDB-lite"/>
    </source>
</evidence>
<dbReference type="RefSeq" id="WP_237337735.1">
    <property type="nucleotide sequence ID" value="NZ_BAABCM010000015.1"/>
</dbReference>
<evidence type="ECO:0000259" key="6">
    <source>
        <dbReference type="PROSITE" id="PS50931"/>
    </source>
</evidence>
<dbReference type="PANTHER" id="PTHR30346:SF0">
    <property type="entry name" value="HCA OPERON TRANSCRIPTIONAL ACTIVATOR HCAR"/>
    <property type="match status" value="1"/>
</dbReference>
<sequence length="301" mass="32364">MDRVETRELAYFVAVAETLHFGRAAEGLGLAQPALSKAVRSLERRLEVTLFDRTSRRVELTPAGEVLLDEARKALAAVAAAARRTQRAGRGVPYLALAAKPGGDAGLLPPILRRYESDPAAVPVELVTAHEDRVSLLRDGRADVALLHTPFDDAGGLETEELRAEPRSALLPPEHRLARRSILQLSDLRGEPVGRWAGYPDDGGVEVTDLAKLLRVTSRGRAVALLPQSVLDALDHNLVTVPVVDAAPARLLLAWPQGTRSPAISALARAAREVAAEHRTAARPGPVRASRPRMAERASGR</sequence>
<dbReference type="InterPro" id="IPR036390">
    <property type="entry name" value="WH_DNA-bd_sf"/>
</dbReference>
<evidence type="ECO:0000256" key="4">
    <source>
        <dbReference type="ARBA" id="ARBA00023163"/>
    </source>
</evidence>
<keyword evidence="2" id="KW-0805">Transcription regulation</keyword>
<evidence type="ECO:0000256" key="3">
    <source>
        <dbReference type="ARBA" id="ARBA00023125"/>
    </source>
</evidence>
<dbReference type="EMBL" id="BAABCM010000015">
    <property type="protein sequence ID" value="GAA3845785.1"/>
    <property type="molecule type" value="Genomic_DNA"/>
</dbReference>
<dbReference type="SUPFAM" id="SSF46785">
    <property type="entry name" value="Winged helix' DNA-binding domain"/>
    <property type="match status" value="1"/>
</dbReference>
<evidence type="ECO:0000313" key="8">
    <source>
        <dbReference type="Proteomes" id="UP001501624"/>
    </source>
</evidence>
<dbReference type="Proteomes" id="UP001501624">
    <property type="component" value="Unassembled WGS sequence"/>
</dbReference>
<dbReference type="SUPFAM" id="SSF53850">
    <property type="entry name" value="Periplasmic binding protein-like II"/>
    <property type="match status" value="1"/>
</dbReference>
<feature type="region of interest" description="Disordered" evidence="5">
    <location>
        <begin position="277"/>
        <end position="301"/>
    </location>
</feature>
<keyword evidence="8" id="KW-1185">Reference proteome</keyword>
<evidence type="ECO:0000256" key="2">
    <source>
        <dbReference type="ARBA" id="ARBA00023015"/>
    </source>
</evidence>
<dbReference type="InterPro" id="IPR000847">
    <property type="entry name" value="LysR_HTH_N"/>
</dbReference>
<dbReference type="PRINTS" id="PR00039">
    <property type="entry name" value="HTHLYSR"/>
</dbReference>
<name>A0ABP7JJV8_9PSEU</name>
<dbReference type="CDD" id="cd05466">
    <property type="entry name" value="PBP2_LTTR_substrate"/>
    <property type="match status" value="1"/>
</dbReference>
<reference evidence="8" key="1">
    <citation type="journal article" date="2019" name="Int. J. Syst. Evol. Microbiol.">
        <title>The Global Catalogue of Microorganisms (GCM) 10K type strain sequencing project: providing services to taxonomists for standard genome sequencing and annotation.</title>
        <authorList>
            <consortium name="The Broad Institute Genomics Platform"/>
            <consortium name="The Broad Institute Genome Sequencing Center for Infectious Disease"/>
            <person name="Wu L."/>
            <person name="Ma J."/>
        </authorList>
    </citation>
    <scope>NUCLEOTIDE SEQUENCE [LARGE SCALE GENOMIC DNA]</scope>
    <source>
        <strain evidence="8">JCM 17017</strain>
    </source>
</reference>
<gene>
    <name evidence="7" type="ORF">GCM10022380_74880</name>
</gene>
<dbReference type="Pfam" id="PF00126">
    <property type="entry name" value="HTH_1"/>
    <property type="match status" value="1"/>
</dbReference>
<dbReference type="Gene3D" id="3.40.190.290">
    <property type="match status" value="1"/>
</dbReference>
<dbReference type="InterPro" id="IPR036388">
    <property type="entry name" value="WH-like_DNA-bd_sf"/>
</dbReference>
<dbReference type="Pfam" id="PF03466">
    <property type="entry name" value="LysR_substrate"/>
    <property type="match status" value="1"/>
</dbReference>
<dbReference type="Gene3D" id="1.10.10.10">
    <property type="entry name" value="Winged helix-like DNA-binding domain superfamily/Winged helix DNA-binding domain"/>
    <property type="match status" value="1"/>
</dbReference>